<dbReference type="InterPro" id="IPR030887">
    <property type="entry name" value="Beta-barrel_YaiO"/>
</dbReference>
<feature type="repeat" description="TPR" evidence="3">
    <location>
        <begin position="395"/>
        <end position="428"/>
    </location>
</feature>
<gene>
    <name evidence="6" type="ORF">B1207_08205</name>
</gene>
<dbReference type="PROSITE" id="PS50005">
    <property type="entry name" value="TPR"/>
    <property type="match status" value="2"/>
</dbReference>
<comment type="caution">
    <text evidence="6">The sequence shown here is derived from an EMBL/GenBank/DDBJ whole genome shotgun (WGS) entry which is preliminary data.</text>
</comment>
<protein>
    <recommendedName>
        <fullName evidence="5">YaiO beta-barrel domain-containing protein</fullName>
    </recommendedName>
</protein>
<feature type="repeat" description="TPR" evidence="3">
    <location>
        <begin position="228"/>
        <end position="261"/>
    </location>
</feature>
<dbReference type="PANTHER" id="PTHR44943">
    <property type="entry name" value="CELLULOSE SYNTHASE OPERON PROTEIN C"/>
    <property type="match status" value="1"/>
</dbReference>
<keyword evidence="4" id="KW-0732">Signal</keyword>
<dbReference type="Gene3D" id="1.25.40.10">
    <property type="entry name" value="Tetratricopeptide repeat domain"/>
    <property type="match status" value="3"/>
</dbReference>
<dbReference type="InterPro" id="IPR051685">
    <property type="entry name" value="Ycf3/AcsC/BcsC/TPR_MFPF"/>
</dbReference>
<proteinExistence type="predicted"/>
<keyword evidence="1" id="KW-0677">Repeat</keyword>
<evidence type="ECO:0000256" key="3">
    <source>
        <dbReference type="PROSITE-ProRule" id="PRU00339"/>
    </source>
</evidence>
<accession>A0A364LK96</accession>
<dbReference type="SMART" id="SM00028">
    <property type="entry name" value="TPR"/>
    <property type="match status" value="6"/>
</dbReference>
<dbReference type="InterPro" id="IPR011990">
    <property type="entry name" value="TPR-like_helical_dom_sf"/>
</dbReference>
<evidence type="ECO:0000256" key="4">
    <source>
        <dbReference type="SAM" id="SignalP"/>
    </source>
</evidence>
<dbReference type="InterPro" id="IPR019734">
    <property type="entry name" value="TPR_rpt"/>
</dbReference>
<reference evidence="6 7" key="1">
    <citation type="submission" date="2017-02" db="EMBL/GenBank/DDBJ databases">
        <title>Legionella quilivanii strain from human: case report and whole genome sequencing analysis.</title>
        <authorList>
            <person name="Lalancette C."/>
            <person name="Leduc J.-M."/>
            <person name="Levesque S."/>
            <person name="Fournier E."/>
            <person name="Saoud J."/>
            <person name="Faucher S.P."/>
            <person name="Bernard K."/>
            <person name="Martineau C."/>
            <person name="Longtin J."/>
        </authorList>
    </citation>
    <scope>NUCLEOTIDE SEQUENCE [LARGE SCALE GENOMIC DNA]</scope>
    <source>
        <strain evidence="6 7">ID143958</strain>
    </source>
</reference>
<feature type="signal peptide" evidence="4">
    <location>
        <begin position="1"/>
        <end position="19"/>
    </location>
</feature>
<feature type="domain" description="YaiO beta-barrel" evidence="5">
    <location>
        <begin position="450"/>
        <end position="622"/>
    </location>
</feature>
<feature type="chain" id="PRO_5017041778" description="YaiO beta-barrel domain-containing protein" evidence="4">
    <location>
        <begin position="20"/>
        <end position="684"/>
    </location>
</feature>
<evidence type="ECO:0000256" key="2">
    <source>
        <dbReference type="ARBA" id="ARBA00022803"/>
    </source>
</evidence>
<evidence type="ECO:0000313" key="7">
    <source>
        <dbReference type="Proteomes" id="UP000249458"/>
    </source>
</evidence>
<dbReference type="SUPFAM" id="SSF48452">
    <property type="entry name" value="TPR-like"/>
    <property type="match status" value="1"/>
</dbReference>
<sequence length="684" mass="77150">MKYNLKWMILIFFSLPVIAQGAESVIPSLPAGTSTQNKESPAEADILRTLQTLRQQGRLKEAKEAAKIYLHQFPKDGDVQLLLGLIEMQQNNLAEAEFYLRQVLSNTPTYTDARVALIRLKLRQSRFAEANKLLIEGLKLQPGQAELLKLQNQLVKAETPVPSPQKVASMPTPSSASRIALKIQAPSAARTDDSKKLLAELQQLRQQGKLELAKAKAMSYLSKNPDDGDVTLVLGLIYYQQQQFAKASAYFKMVLEKTPAYVDARAALIRIQLINKKYEDARDLLQAGLRLNPGNHDLKELAKNLASLTAIKNKKPVSPGPATVEPIDPELVKVNQLISQKKYEKAKVYLIQLLEIHPENTRYRIALADLYLSQHNDMQALLLINKGLRTQPQNIDLLLKKGEINTILREYAVAARIYQKVLMLSPDNRGARGMLNEISSISPRYTYGVNEIGIASDNAYVDDLHSIWDWSTLYYSRDTDWGRLGGRINYASRQSLNANQYEIDISPRFNRNIYADLMAACSDQPALFPDFTGAAEGYVNIPKFFELSAGAKYAQIASTYLSTYTGSFNLYPGSLWLSFRPFYFVPRDSNSKSYLYTGRVRKYFSTDDHYIGLGGGSGHSPDLADLLTVNFLVIKNSFINVNYTFPIFNHHLVVDLSAGYQRWQYPSDLVRRLYDGSLGLRYRF</sequence>
<dbReference type="RefSeq" id="WP_112219496.1">
    <property type="nucleotide sequence ID" value="NZ_MVJN01000005.1"/>
</dbReference>
<name>A0A364LK96_9GAMM</name>
<keyword evidence="2 3" id="KW-0802">TPR repeat</keyword>
<evidence type="ECO:0000256" key="1">
    <source>
        <dbReference type="ARBA" id="ARBA00022737"/>
    </source>
</evidence>
<dbReference type="Proteomes" id="UP000249458">
    <property type="component" value="Unassembled WGS sequence"/>
</dbReference>
<dbReference type="NCBIfam" id="TIGR04390">
    <property type="entry name" value="OMP_YaiO_dom"/>
    <property type="match status" value="1"/>
</dbReference>
<evidence type="ECO:0000313" key="6">
    <source>
        <dbReference type="EMBL" id="RAP36771.1"/>
    </source>
</evidence>
<dbReference type="Pfam" id="PF14559">
    <property type="entry name" value="TPR_19"/>
    <property type="match status" value="2"/>
</dbReference>
<dbReference type="Pfam" id="PF19413">
    <property type="entry name" value="YaiO"/>
    <property type="match status" value="1"/>
</dbReference>
<dbReference type="Pfam" id="PF13432">
    <property type="entry name" value="TPR_16"/>
    <property type="match status" value="1"/>
</dbReference>
<organism evidence="6 7">
    <name type="scientific">Legionella quinlivanii</name>
    <dbReference type="NCBI Taxonomy" id="45073"/>
    <lineage>
        <taxon>Bacteria</taxon>
        <taxon>Pseudomonadati</taxon>
        <taxon>Pseudomonadota</taxon>
        <taxon>Gammaproteobacteria</taxon>
        <taxon>Legionellales</taxon>
        <taxon>Legionellaceae</taxon>
        <taxon>Legionella</taxon>
    </lineage>
</organism>
<dbReference type="PANTHER" id="PTHR44943:SF8">
    <property type="entry name" value="TPR REPEAT-CONTAINING PROTEIN MJ0263"/>
    <property type="match status" value="1"/>
</dbReference>
<dbReference type="AlphaFoldDB" id="A0A364LK96"/>
<dbReference type="EMBL" id="MVJN01000005">
    <property type="protein sequence ID" value="RAP36771.1"/>
    <property type="molecule type" value="Genomic_DNA"/>
</dbReference>
<evidence type="ECO:0000259" key="5">
    <source>
        <dbReference type="Pfam" id="PF19413"/>
    </source>
</evidence>